<feature type="non-terminal residue" evidence="2">
    <location>
        <position position="155"/>
    </location>
</feature>
<organism evidence="2 3">
    <name type="scientific">Actinomadura logoneensis</name>
    <dbReference type="NCBI Taxonomy" id="2293572"/>
    <lineage>
        <taxon>Bacteria</taxon>
        <taxon>Bacillati</taxon>
        <taxon>Actinomycetota</taxon>
        <taxon>Actinomycetes</taxon>
        <taxon>Streptosporangiales</taxon>
        <taxon>Thermomonosporaceae</taxon>
        <taxon>Actinomadura</taxon>
    </lineage>
</organism>
<evidence type="ECO:0000256" key="1">
    <source>
        <dbReference type="SAM" id="MobiDB-lite"/>
    </source>
</evidence>
<dbReference type="InterPro" id="IPR029016">
    <property type="entry name" value="GAF-like_dom_sf"/>
</dbReference>
<feature type="compositionally biased region" description="Low complexity" evidence="1">
    <location>
        <begin position="24"/>
        <end position="44"/>
    </location>
</feature>
<keyword evidence="3" id="KW-1185">Reference proteome</keyword>
<dbReference type="EMBL" id="QURH01000824">
    <property type="protein sequence ID" value="RFU38340.1"/>
    <property type="molecule type" value="Genomic_DNA"/>
</dbReference>
<feature type="region of interest" description="Disordered" evidence="1">
    <location>
        <begin position="1"/>
        <end position="44"/>
    </location>
</feature>
<feature type="compositionally biased region" description="Pro residues" evidence="1">
    <location>
        <begin position="1"/>
        <end position="12"/>
    </location>
</feature>
<accession>A0A372JEF4</accession>
<reference evidence="2 3" key="1">
    <citation type="submission" date="2018-08" db="EMBL/GenBank/DDBJ databases">
        <title>Actinomadura jelena sp. nov., a novel Actinomycete isolated from soil in Chad.</title>
        <authorList>
            <person name="Shi L."/>
        </authorList>
    </citation>
    <scope>NUCLEOTIDE SEQUENCE [LARGE SCALE GENOMIC DNA]</scope>
    <source>
        <strain evidence="2 3">NEAU-G17</strain>
    </source>
</reference>
<evidence type="ECO:0000313" key="3">
    <source>
        <dbReference type="Proteomes" id="UP000261811"/>
    </source>
</evidence>
<dbReference type="Gene3D" id="3.30.450.40">
    <property type="match status" value="1"/>
</dbReference>
<proteinExistence type="predicted"/>
<sequence>MSDPVPCPPSPGGPRTESRSEPWSGPRSEPSSAPPAAARYPAAASLGDARSGVELARRLAEEAFARLGAETVLLTALEPDGALRLAGAHGLPARVVSGWARIPPHDGIGMVRAVRDGAALWTAGPPDLVLAGGAARPPGPCSCLPLAVAGRVVGA</sequence>
<dbReference type="AlphaFoldDB" id="A0A372JEF4"/>
<dbReference type="SUPFAM" id="SSF55781">
    <property type="entry name" value="GAF domain-like"/>
    <property type="match status" value="1"/>
</dbReference>
<protein>
    <submittedName>
        <fullName evidence="2">GAF domain-containing protein</fullName>
    </submittedName>
</protein>
<comment type="caution">
    <text evidence="2">The sequence shown here is derived from an EMBL/GenBank/DDBJ whole genome shotgun (WGS) entry which is preliminary data.</text>
</comment>
<dbReference type="Proteomes" id="UP000261811">
    <property type="component" value="Unassembled WGS sequence"/>
</dbReference>
<evidence type="ECO:0000313" key="2">
    <source>
        <dbReference type="EMBL" id="RFU38340.1"/>
    </source>
</evidence>
<gene>
    <name evidence="2" type="ORF">DZF91_28195</name>
</gene>
<name>A0A372JEF4_9ACTN</name>